<sequence>MPTCRMQHRPGICIEEKRCRIGW</sequence>
<evidence type="ECO:0000313" key="2">
    <source>
        <dbReference type="Proteomes" id="UP000434172"/>
    </source>
</evidence>
<dbReference type="Proteomes" id="UP000434172">
    <property type="component" value="Unassembled WGS sequence"/>
</dbReference>
<proteinExistence type="predicted"/>
<protein>
    <submittedName>
        <fullName evidence="1">Uncharacterized protein</fullName>
    </submittedName>
</protein>
<organism evidence="1 2">
    <name type="scientific">Colletotrichum asianum</name>
    <dbReference type="NCBI Taxonomy" id="702518"/>
    <lineage>
        <taxon>Eukaryota</taxon>
        <taxon>Fungi</taxon>
        <taxon>Dikarya</taxon>
        <taxon>Ascomycota</taxon>
        <taxon>Pezizomycotina</taxon>
        <taxon>Sordariomycetes</taxon>
        <taxon>Hypocreomycetidae</taxon>
        <taxon>Glomerellales</taxon>
        <taxon>Glomerellaceae</taxon>
        <taxon>Colletotrichum</taxon>
        <taxon>Colletotrichum gloeosporioides species complex</taxon>
    </lineage>
</organism>
<dbReference type="EMBL" id="WOWK01000169">
    <property type="protein sequence ID" value="KAF0316173.1"/>
    <property type="molecule type" value="Genomic_DNA"/>
</dbReference>
<comment type="caution">
    <text evidence="1">The sequence shown here is derived from an EMBL/GenBank/DDBJ whole genome shotgun (WGS) entry which is preliminary data.</text>
</comment>
<evidence type="ECO:0000313" key="1">
    <source>
        <dbReference type="EMBL" id="KAF0316173.1"/>
    </source>
</evidence>
<accession>A0A8H3W0S3</accession>
<keyword evidence="2" id="KW-1185">Reference proteome</keyword>
<name>A0A8H3W0S3_9PEZI</name>
<dbReference type="AlphaFoldDB" id="A0A8H3W0S3"/>
<gene>
    <name evidence="1" type="ORF">GQ607_016598</name>
</gene>
<reference evidence="1 2" key="1">
    <citation type="submission" date="2019-12" db="EMBL/GenBank/DDBJ databases">
        <title>A genome sequence resource for the geographically widespread anthracnose pathogen Colletotrichum asianum.</title>
        <authorList>
            <person name="Meng Y."/>
        </authorList>
    </citation>
    <scope>NUCLEOTIDE SEQUENCE [LARGE SCALE GENOMIC DNA]</scope>
    <source>
        <strain evidence="1 2">ICMP 18580</strain>
    </source>
</reference>